<protein>
    <recommendedName>
        <fullName evidence="7">Radical SAM core domain-containing protein</fullName>
    </recommendedName>
</protein>
<dbReference type="eggNOG" id="COG0535">
    <property type="taxonomic scope" value="Bacteria"/>
</dbReference>
<keyword evidence="3" id="KW-0479">Metal-binding</keyword>
<dbReference type="SFLD" id="SFLDS00029">
    <property type="entry name" value="Radical_SAM"/>
    <property type="match status" value="1"/>
</dbReference>
<sequence>MNARATWRLTTNCDNACVFCAQAAPDSDSDPPGSGSDSGSGDLPSREALAELRAGGAEGLSFIGGEPAAVDGLVDAVALARELGFTAVGLQTNARALTRDRARFDALVQAGLSDLHLSIHADTAAAHDYHTGRAGSFEANLRVLDWSTRAGLTAVVTTVITRSNFRGLAKLPNFLKARGVAGWLLEVVRPYGRACTGFARVIPRFGMALPYALHALELSRRCDLSAWIRGAPLCALGPFARQALPETPRNYSDTRCAECAAKPSCAGVDPNYLEVFGDSELRPRKAPKAAPFDAGRQQLMTLFVGVGELVDAPVILSSTPPATEAEAKSEDGESDKRRLPVLQSKS</sequence>
<keyword evidence="9" id="KW-1185">Reference proteome</keyword>
<comment type="caution">
    <text evidence="8">The sequence shown here is derived from an EMBL/GenBank/DDBJ whole genome shotgun (WGS) entry which is preliminary data.</text>
</comment>
<name>A6FZE7_9BACT</name>
<evidence type="ECO:0000256" key="2">
    <source>
        <dbReference type="ARBA" id="ARBA00022691"/>
    </source>
</evidence>
<evidence type="ECO:0000313" key="9">
    <source>
        <dbReference type="Proteomes" id="UP000005801"/>
    </source>
</evidence>
<dbReference type="STRING" id="391625.PPSIR1_25666"/>
<evidence type="ECO:0000256" key="6">
    <source>
        <dbReference type="SAM" id="MobiDB-lite"/>
    </source>
</evidence>
<dbReference type="EMBL" id="ABCS01000006">
    <property type="protein sequence ID" value="EDM81031.1"/>
    <property type="molecule type" value="Genomic_DNA"/>
</dbReference>
<reference evidence="8 9" key="1">
    <citation type="submission" date="2007-06" db="EMBL/GenBank/DDBJ databases">
        <authorList>
            <person name="Shimkets L."/>
            <person name="Ferriera S."/>
            <person name="Johnson J."/>
            <person name="Kravitz S."/>
            <person name="Beeson K."/>
            <person name="Sutton G."/>
            <person name="Rogers Y.-H."/>
            <person name="Friedman R."/>
            <person name="Frazier M."/>
            <person name="Venter J.C."/>
        </authorList>
    </citation>
    <scope>NUCLEOTIDE SEQUENCE [LARGE SCALE GENOMIC DNA]</scope>
    <source>
        <strain evidence="8 9">SIR-1</strain>
    </source>
</reference>
<dbReference type="GO" id="GO:0003824">
    <property type="term" value="F:catalytic activity"/>
    <property type="evidence" value="ECO:0007669"/>
    <property type="project" value="InterPro"/>
</dbReference>
<dbReference type="PROSITE" id="PS51918">
    <property type="entry name" value="RADICAL_SAM"/>
    <property type="match status" value="1"/>
</dbReference>
<keyword evidence="4" id="KW-0408">Iron</keyword>
<gene>
    <name evidence="8" type="ORF">PPSIR1_25666</name>
</gene>
<dbReference type="InterPro" id="IPR058240">
    <property type="entry name" value="rSAM_sf"/>
</dbReference>
<feature type="compositionally biased region" description="Low complexity" evidence="6">
    <location>
        <begin position="30"/>
        <end position="43"/>
    </location>
</feature>
<dbReference type="GO" id="GO:0051536">
    <property type="term" value="F:iron-sulfur cluster binding"/>
    <property type="evidence" value="ECO:0007669"/>
    <property type="project" value="UniProtKB-KW"/>
</dbReference>
<keyword evidence="2" id="KW-0949">S-adenosyl-L-methionine</keyword>
<dbReference type="Proteomes" id="UP000005801">
    <property type="component" value="Unassembled WGS sequence"/>
</dbReference>
<feature type="compositionally biased region" description="Basic and acidic residues" evidence="6">
    <location>
        <begin position="325"/>
        <end position="338"/>
    </location>
</feature>
<dbReference type="SUPFAM" id="SSF102114">
    <property type="entry name" value="Radical SAM enzymes"/>
    <property type="match status" value="1"/>
</dbReference>
<evidence type="ECO:0000256" key="5">
    <source>
        <dbReference type="ARBA" id="ARBA00023014"/>
    </source>
</evidence>
<dbReference type="SFLD" id="SFLDG01067">
    <property type="entry name" value="SPASM/twitch_domain_containing"/>
    <property type="match status" value="1"/>
</dbReference>
<organism evidence="8 9">
    <name type="scientific">Plesiocystis pacifica SIR-1</name>
    <dbReference type="NCBI Taxonomy" id="391625"/>
    <lineage>
        <taxon>Bacteria</taxon>
        <taxon>Pseudomonadati</taxon>
        <taxon>Myxococcota</taxon>
        <taxon>Polyangia</taxon>
        <taxon>Nannocystales</taxon>
        <taxon>Nannocystaceae</taxon>
        <taxon>Plesiocystis</taxon>
    </lineage>
</organism>
<dbReference type="PANTHER" id="PTHR11228:SF7">
    <property type="entry name" value="PQQA PEPTIDE CYCLASE"/>
    <property type="match status" value="1"/>
</dbReference>
<evidence type="ECO:0000256" key="4">
    <source>
        <dbReference type="ARBA" id="ARBA00023004"/>
    </source>
</evidence>
<proteinExistence type="predicted"/>
<feature type="domain" description="Radical SAM core" evidence="7">
    <location>
        <begin position="1"/>
        <end position="212"/>
    </location>
</feature>
<feature type="region of interest" description="Disordered" evidence="6">
    <location>
        <begin position="25"/>
        <end position="44"/>
    </location>
</feature>
<evidence type="ECO:0000256" key="1">
    <source>
        <dbReference type="ARBA" id="ARBA00001966"/>
    </source>
</evidence>
<dbReference type="GO" id="GO:0046872">
    <property type="term" value="F:metal ion binding"/>
    <property type="evidence" value="ECO:0007669"/>
    <property type="project" value="UniProtKB-KW"/>
</dbReference>
<dbReference type="PANTHER" id="PTHR11228">
    <property type="entry name" value="RADICAL SAM DOMAIN PROTEIN"/>
    <property type="match status" value="1"/>
</dbReference>
<dbReference type="AlphaFoldDB" id="A6FZE7"/>
<dbReference type="InterPro" id="IPR013785">
    <property type="entry name" value="Aldolase_TIM"/>
</dbReference>
<dbReference type="Gene3D" id="3.20.20.70">
    <property type="entry name" value="Aldolase class I"/>
    <property type="match status" value="1"/>
</dbReference>
<comment type="cofactor">
    <cofactor evidence="1">
        <name>[4Fe-4S] cluster</name>
        <dbReference type="ChEBI" id="CHEBI:49883"/>
    </cofactor>
</comment>
<dbReference type="InterPro" id="IPR007197">
    <property type="entry name" value="rSAM"/>
</dbReference>
<keyword evidence="5" id="KW-0411">Iron-sulfur</keyword>
<accession>A6FZE7</accession>
<dbReference type="Pfam" id="PF04055">
    <property type="entry name" value="Radical_SAM"/>
    <property type="match status" value="1"/>
</dbReference>
<dbReference type="CDD" id="cd01335">
    <property type="entry name" value="Radical_SAM"/>
    <property type="match status" value="1"/>
</dbReference>
<evidence type="ECO:0000256" key="3">
    <source>
        <dbReference type="ARBA" id="ARBA00022723"/>
    </source>
</evidence>
<evidence type="ECO:0000259" key="7">
    <source>
        <dbReference type="PROSITE" id="PS51918"/>
    </source>
</evidence>
<evidence type="ECO:0000313" key="8">
    <source>
        <dbReference type="EMBL" id="EDM81031.1"/>
    </source>
</evidence>
<dbReference type="InterPro" id="IPR050377">
    <property type="entry name" value="Radical_SAM_PqqE_MftC-like"/>
</dbReference>
<feature type="region of interest" description="Disordered" evidence="6">
    <location>
        <begin position="317"/>
        <end position="346"/>
    </location>
</feature>
<dbReference type="OrthoDB" id="9782387at2"/>
<dbReference type="RefSeq" id="WP_006969846.1">
    <property type="nucleotide sequence ID" value="NZ_ABCS01000006.1"/>
</dbReference>